<protein>
    <recommendedName>
        <fullName evidence="3">F-box domain-containing protein</fullName>
    </recommendedName>
</protein>
<evidence type="ECO:0008006" key="3">
    <source>
        <dbReference type="Google" id="ProtNLM"/>
    </source>
</evidence>
<proteinExistence type="predicted"/>
<accession>K3YDU8</accession>
<dbReference type="InterPro" id="IPR040338">
    <property type="entry name" value="At1g67623-like"/>
</dbReference>
<reference evidence="2" key="1">
    <citation type="journal article" date="2012" name="Nat. Biotechnol.">
        <title>Reference genome sequence of the model plant Setaria.</title>
        <authorList>
            <person name="Bennetzen J.L."/>
            <person name="Schmutz J."/>
            <person name="Wang H."/>
            <person name="Percifield R."/>
            <person name="Hawkins J."/>
            <person name="Pontaroli A.C."/>
            <person name="Estep M."/>
            <person name="Feng L."/>
            <person name="Vaughn J.N."/>
            <person name="Grimwood J."/>
            <person name="Jenkins J."/>
            <person name="Barry K."/>
            <person name="Lindquist E."/>
            <person name="Hellsten U."/>
            <person name="Deshpande S."/>
            <person name="Wang X."/>
            <person name="Wu X."/>
            <person name="Mitros T."/>
            <person name="Triplett J."/>
            <person name="Yang X."/>
            <person name="Ye C.Y."/>
            <person name="Mauro-Herrera M."/>
            <person name="Wang L."/>
            <person name="Li P."/>
            <person name="Sharma M."/>
            <person name="Sharma R."/>
            <person name="Ronald P.C."/>
            <person name="Panaud O."/>
            <person name="Kellogg E.A."/>
            <person name="Brutnell T.P."/>
            <person name="Doust A.N."/>
            <person name="Tuskan G.A."/>
            <person name="Rokhsar D."/>
            <person name="Devos K.M."/>
        </authorList>
    </citation>
    <scope>NUCLEOTIDE SEQUENCE [LARGE SCALE GENOMIC DNA]</scope>
    <source>
        <strain evidence="2">cv. Yugu1</strain>
    </source>
</reference>
<keyword evidence="2" id="KW-1185">Reference proteome</keyword>
<dbReference type="Proteomes" id="UP000004995">
    <property type="component" value="Unassembled WGS sequence"/>
</dbReference>
<dbReference type="InParanoid" id="K3YDU8"/>
<dbReference type="Gramene" id="KQK96440">
    <property type="protein sequence ID" value="KQK96440"/>
    <property type="gene ID" value="SETIT_012406mg"/>
</dbReference>
<name>K3YDU8_SETIT</name>
<evidence type="ECO:0000313" key="1">
    <source>
        <dbReference type="EnsemblPlants" id="KQK96440"/>
    </source>
</evidence>
<dbReference type="AlphaFoldDB" id="K3YDU8"/>
<evidence type="ECO:0000313" key="2">
    <source>
        <dbReference type="Proteomes" id="UP000004995"/>
    </source>
</evidence>
<sequence length="218" mass="24210">MLPTELLTVITIHLAATSDQPMEDLGRLRLTCTVMRRMCGLRAVGRHMALLRYYSLLRLLVDVGNPEASLLIGIPYFFGGYQSSLDQLSRAAVGGLNVMVYLYAPMLYRNAGGTTDDDIAKMYILCLEGQEGMAGSGSIGPKMLHNLLCRECREDAVYLVVGILWNKVALPPTPGHGEFPCDGGDYSFANGWGEDTLFCSEDWRLRHELLAFERRIVD</sequence>
<dbReference type="EnsemblPlants" id="KQK96440">
    <property type="protein sequence ID" value="KQK96440"/>
    <property type="gene ID" value="SETIT_012406mg"/>
</dbReference>
<dbReference type="PANTHER" id="PTHR33784">
    <property type="entry name" value="OS05G0482100 PROTEIN"/>
    <property type="match status" value="1"/>
</dbReference>
<reference evidence="1" key="2">
    <citation type="submission" date="2018-08" db="UniProtKB">
        <authorList>
            <consortium name="EnsemblPlants"/>
        </authorList>
    </citation>
    <scope>IDENTIFICATION</scope>
    <source>
        <strain evidence="1">Yugu1</strain>
    </source>
</reference>
<dbReference type="PANTHER" id="PTHR33784:SF10">
    <property type="entry name" value="F-BOX PROTEIN"/>
    <property type="match status" value="1"/>
</dbReference>
<dbReference type="EMBL" id="AGNK02004132">
    <property type="status" value="NOT_ANNOTATED_CDS"/>
    <property type="molecule type" value="Genomic_DNA"/>
</dbReference>
<organism evidence="1 2">
    <name type="scientific">Setaria italica</name>
    <name type="common">Foxtail millet</name>
    <name type="synonym">Panicum italicum</name>
    <dbReference type="NCBI Taxonomy" id="4555"/>
    <lineage>
        <taxon>Eukaryota</taxon>
        <taxon>Viridiplantae</taxon>
        <taxon>Streptophyta</taxon>
        <taxon>Embryophyta</taxon>
        <taxon>Tracheophyta</taxon>
        <taxon>Spermatophyta</taxon>
        <taxon>Magnoliopsida</taxon>
        <taxon>Liliopsida</taxon>
        <taxon>Poales</taxon>
        <taxon>Poaceae</taxon>
        <taxon>PACMAD clade</taxon>
        <taxon>Panicoideae</taxon>
        <taxon>Panicodae</taxon>
        <taxon>Paniceae</taxon>
        <taxon>Cenchrinae</taxon>
        <taxon>Setaria</taxon>
    </lineage>
</organism>
<dbReference type="HOGENOM" id="CLU_093637_0_0_1"/>